<dbReference type="Proteomes" id="UP000789570">
    <property type="component" value="Unassembled WGS sequence"/>
</dbReference>
<dbReference type="InterPro" id="IPR012337">
    <property type="entry name" value="RNaseH-like_sf"/>
</dbReference>
<reference evidence="1" key="1">
    <citation type="submission" date="2021-06" db="EMBL/GenBank/DDBJ databases">
        <authorList>
            <person name="Kallberg Y."/>
            <person name="Tangrot J."/>
            <person name="Rosling A."/>
        </authorList>
    </citation>
    <scope>NUCLEOTIDE SEQUENCE</scope>
    <source>
        <strain evidence="1">UK204</strain>
    </source>
</reference>
<gene>
    <name evidence="1" type="ORF">FCALED_LOCUS17141</name>
</gene>
<protein>
    <submittedName>
        <fullName evidence="1">448_t:CDS:1</fullName>
    </submittedName>
</protein>
<dbReference type="EMBL" id="CAJVPQ010024315">
    <property type="protein sequence ID" value="CAG8764548.1"/>
    <property type="molecule type" value="Genomic_DNA"/>
</dbReference>
<keyword evidence="2" id="KW-1185">Reference proteome</keyword>
<proteinExistence type="predicted"/>
<dbReference type="OrthoDB" id="2412107at2759"/>
<dbReference type="SUPFAM" id="SSF53098">
    <property type="entry name" value="Ribonuclease H-like"/>
    <property type="match status" value="1"/>
</dbReference>
<accession>A0A9N9J579</accession>
<feature type="non-terminal residue" evidence="1">
    <location>
        <position position="138"/>
    </location>
</feature>
<evidence type="ECO:0000313" key="2">
    <source>
        <dbReference type="Proteomes" id="UP000789570"/>
    </source>
</evidence>
<sequence>TIKKKLGECIIFAEERLSYKIEHSIETCSFTVDLWTKFHSPYISVIIHWLTFDFELCQGLLIIKEFPYGHPGVSDNTKNMIIALQQFNYQHINCYAHTLQLVVNSGLKKCHALIDKAQTFSIALVYQDKYWKTLRCVQ</sequence>
<comment type="caution">
    <text evidence="1">The sequence shown here is derived from an EMBL/GenBank/DDBJ whole genome shotgun (WGS) entry which is preliminary data.</text>
</comment>
<name>A0A9N9J579_9GLOM</name>
<evidence type="ECO:0000313" key="1">
    <source>
        <dbReference type="EMBL" id="CAG8764548.1"/>
    </source>
</evidence>
<organism evidence="1 2">
    <name type="scientific">Funneliformis caledonium</name>
    <dbReference type="NCBI Taxonomy" id="1117310"/>
    <lineage>
        <taxon>Eukaryota</taxon>
        <taxon>Fungi</taxon>
        <taxon>Fungi incertae sedis</taxon>
        <taxon>Mucoromycota</taxon>
        <taxon>Glomeromycotina</taxon>
        <taxon>Glomeromycetes</taxon>
        <taxon>Glomerales</taxon>
        <taxon>Glomeraceae</taxon>
        <taxon>Funneliformis</taxon>
    </lineage>
</organism>
<dbReference type="AlphaFoldDB" id="A0A9N9J579"/>